<accession>A0A1M5QXP2</accession>
<feature type="region of interest" description="Disordered" evidence="2">
    <location>
        <begin position="107"/>
        <end position="130"/>
    </location>
</feature>
<dbReference type="AlphaFoldDB" id="A0A1M5QXP2"/>
<evidence type="ECO:0000256" key="3">
    <source>
        <dbReference type="SAM" id="Phobius"/>
    </source>
</evidence>
<evidence type="ECO:0000256" key="2">
    <source>
        <dbReference type="SAM" id="MobiDB-lite"/>
    </source>
</evidence>
<reference evidence="5" key="1">
    <citation type="submission" date="2016-11" db="EMBL/GenBank/DDBJ databases">
        <authorList>
            <person name="Varghese N."/>
            <person name="Submissions S."/>
        </authorList>
    </citation>
    <scope>NUCLEOTIDE SEQUENCE [LARGE SCALE GENOMIC DNA]</scope>
    <source>
        <strain evidence="5">DSM 2635</strain>
    </source>
</reference>
<keyword evidence="3" id="KW-0812">Transmembrane</keyword>
<keyword evidence="3" id="KW-1133">Transmembrane helix</keyword>
<organism evidence="4 5">
    <name type="scientific">Asaccharospora irregularis DSM 2635</name>
    <dbReference type="NCBI Taxonomy" id="1121321"/>
    <lineage>
        <taxon>Bacteria</taxon>
        <taxon>Bacillati</taxon>
        <taxon>Bacillota</taxon>
        <taxon>Clostridia</taxon>
        <taxon>Peptostreptococcales</taxon>
        <taxon>Peptostreptococcaceae</taxon>
        <taxon>Asaccharospora</taxon>
    </lineage>
</organism>
<keyword evidence="3" id="KW-0472">Membrane</keyword>
<feature type="transmembrane region" description="Helical" evidence="3">
    <location>
        <begin position="6"/>
        <end position="22"/>
    </location>
</feature>
<dbReference type="EMBL" id="FQWX01000025">
    <property type="protein sequence ID" value="SHH18905.1"/>
    <property type="molecule type" value="Genomic_DNA"/>
</dbReference>
<feature type="transmembrane region" description="Helical" evidence="3">
    <location>
        <begin position="29"/>
        <end position="49"/>
    </location>
</feature>
<name>A0A1M5QXP2_9FIRM</name>
<evidence type="ECO:0000313" key="4">
    <source>
        <dbReference type="EMBL" id="SHH18905.1"/>
    </source>
</evidence>
<dbReference type="OrthoDB" id="1750646at2"/>
<feature type="coiled-coil region" evidence="1">
    <location>
        <begin position="252"/>
        <end position="279"/>
    </location>
</feature>
<evidence type="ECO:0000256" key="1">
    <source>
        <dbReference type="SAM" id="Coils"/>
    </source>
</evidence>
<keyword evidence="5" id="KW-1185">Reference proteome</keyword>
<gene>
    <name evidence="4" type="ORF">SAMN04488530_12513</name>
</gene>
<sequence length="279" mass="33285">MRWILVFIFLYLIPLIILFRNYKNFKRSCIYGSMYVVLATTIVISNVYISGLNSIKESMYYQNYALDSRYQDKYDSNFEEEEEVKKEPKEEPEDAFIDKQASNITNRDNEYNNKISKDTNDKEFKDESDDRVSSDLENIYNFKKEVYSIERQALMPMRDCMPYTKDISKNIKRLDSIKKDIVYARDMCREVVSEYENMEIQGLSDDKYTKVLYNARDDVKKTYELREKAMNSAIKLVDTKSPKYIGQITEYLDLSDKHIESFKERVEDLKQKVQQDQNK</sequence>
<keyword evidence="1" id="KW-0175">Coiled coil</keyword>
<dbReference type="Proteomes" id="UP000243255">
    <property type="component" value="Unassembled WGS sequence"/>
</dbReference>
<dbReference type="RefSeq" id="WP_073126754.1">
    <property type="nucleotide sequence ID" value="NZ_BAABCH010000025.1"/>
</dbReference>
<evidence type="ECO:0000313" key="5">
    <source>
        <dbReference type="Proteomes" id="UP000243255"/>
    </source>
</evidence>
<proteinExistence type="predicted"/>
<protein>
    <submittedName>
        <fullName evidence="4">Uncharacterized protein</fullName>
    </submittedName>
</protein>
<dbReference type="STRING" id="1121321.SAMN04488530_12513"/>